<evidence type="ECO:0000313" key="14">
    <source>
        <dbReference type="Proteomes" id="UP000009328"/>
    </source>
</evidence>
<dbReference type="GO" id="GO:0008843">
    <property type="term" value="F:endochitinase activity"/>
    <property type="evidence" value="ECO:0007669"/>
    <property type="project" value="UniProtKB-EC"/>
</dbReference>
<dbReference type="InterPro" id="IPR029070">
    <property type="entry name" value="Chitinase_insertion_sf"/>
</dbReference>
<dbReference type="EMBL" id="CAIF01000276">
    <property type="protein sequence ID" value="CCH46845.1"/>
    <property type="molecule type" value="Genomic_DNA"/>
</dbReference>
<dbReference type="GO" id="GO:0005576">
    <property type="term" value="C:extracellular region"/>
    <property type="evidence" value="ECO:0007669"/>
    <property type="project" value="UniProtKB-SubCell"/>
</dbReference>
<keyword evidence="9" id="KW-0624">Polysaccharide degradation</keyword>
<dbReference type="PANTHER" id="PTHR11177">
    <property type="entry name" value="CHITINASE"/>
    <property type="match status" value="1"/>
</dbReference>
<dbReference type="SMART" id="SM00636">
    <property type="entry name" value="Glyco_18"/>
    <property type="match status" value="1"/>
</dbReference>
<dbReference type="FunFam" id="3.20.20.80:FF:000075">
    <property type="entry name" value="Sporulation-specific chitinase"/>
    <property type="match status" value="1"/>
</dbReference>
<dbReference type="CDD" id="cd06548">
    <property type="entry name" value="GH18_chitinase"/>
    <property type="match status" value="1"/>
</dbReference>
<accession>K0KNL4</accession>
<dbReference type="STRING" id="1206466.K0KNL4"/>
<dbReference type="SUPFAM" id="SSF54556">
    <property type="entry name" value="Chitinase insertion domain"/>
    <property type="match status" value="1"/>
</dbReference>
<comment type="subcellular location">
    <subcellularLocation>
        <location evidence="2">Secreted</location>
    </subcellularLocation>
</comment>
<keyword evidence="5 10" id="KW-0378">Hydrolase</keyword>
<evidence type="ECO:0000256" key="3">
    <source>
        <dbReference type="ARBA" id="ARBA00012729"/>
    </source>
</evidence>
<comment type="similarity">
    <text evidence="11">Belongs to the glycosyl hydrolase 18 family.</text>
</comment>
<feature type="domain" description="GH18" evidence="12">
    <location>
        <begin position="35"/>
        <end position="397"/>
    </location>
</feature>
<proteinExistence type="inferred from homology"/>
<dbReference type="GO" id="GO:0008061">
    <property type="term" value="F:chitin binding"/>
    <property type="evidence" value="ECO:0007669"/>
    <property type="project" value="InterPro"/>
</dbReference>
<comment type="catalytic activity">
    <reaction evidence="1">
        <text>Random endo-hydrolysis of N-acetyl-beta-D-glucosaminide (1-&gt;4)-beta-linkages in chitin and chitodextrins.</text>
        <dbReference type="EC" id="3.2.1.14"/>
    </reaction>
</comment>
<evidence type="ECO:0000256" key="10">
    <source>
        <dbReference type="RuleBase" id="RU000489"/>
    </source>
</evidence>
<dbReference type="InterPro" id="IPR001223">
    <property type="entry name" value="Glyco_hydro18_cat"/>
</dbReference>
<evidence type="ECO:0000256" key="5">
    <source>
        <dbReference type="ARBA" id="ARBA00022801"/>
    </source>
</evidence>
<dbReference type="InterPro" id="IPR011583">
    <property type="entry name" value="Chitinase_II/V-like_cat"/>
</dbReference>
<dbReference type="HOGENOM" id="CLU_002833_1_3_1"/>
<keyword evidence="14" id="KW-1185">Reference proteome</keyword>
<dbReference type="InterPro" id="IPR017853">
    <property type="entry name" value="GH"/>
</dbReference>
<keyword evidence="7" id="KW-0119">Carbohydrate metabolism</keyword>
<evidence type="ECO:0000259" key="12">
    <source>
        <dbReference type="PROSITE" id="PS51910"/>
    </source>
</evidence>
<evidence type="ECO:0000256" key="2">
    <source>
        <dbReference type="ARBA" id="ARBA00004613"/>
    </source>
</evidence>
<dbReference type="PROSITE" id="PS01095">
    <property type="entry name" value="GH18_1"/>
    <property type="match status" value="1"/>
</dbReference>
<evidence type="ECO:0000313" key="13">
    <source>
        <dbReference type="EMBL" id="CCH46845.1"/>
    </source>
</evidence>
<evidence type="ECO:0000256" key="1">
    <source>
        <dbReference type="ARBA" id="ARBA00000822"/>
    </source>
</evidence>
<evidence type="ECO:0000256" key="9">
    <source>
        <dbReference type="ARBA" id="ARBA00023326"/>
    </source>
</evidence>
<dbReference type="Gene3D" id="3.20.20.80">
    <property type="entry name" value="Glycosidases"/>
    <property type="match status" value="1"/>
</dbReference>
<dbReference type="InterPro" id="IPR001579">
    <property type="entry name" value="Glyco_hydro_18_chit_AS"/>
</dbReference>
<dbReference type="InParanoid" id="K0KNL4"/>
<organism evidence="13 14">
    <name type="scientific">Wickerhamomyces ciferrii (strain ATCC 14091 / BCRC 22168 / CBS 111 / JCM 3599 / NBRC 0793 / NRRL Y-1031 F-60-10)</name>
    <name type="common">Yeast</name>
    <name type="synonym">Pichia ciferrii</name>
    <dbReference type="NCBI Taxonomy" id="1206466"/>
    <lineage>
        <taxon>Eukaryota</taxon>
        <taxon>Fungi</taxon>
        <taxon>Dikarya</taxon>
        <taxon>Ascomycota</taxon>
        <taxon>Saccharomycotina</taxon>
        <taxon>Saccharomycetes</taxon>
        <taxon>Phaffomycetales</taxon>
        <taxon>Wickerhamomycetaceae</taxon>
        <taxon>Wickerhamomyces</taxon>
    </lineage>
</organism>
<keyword evidence="4" id="KW-0964">Secreted</keyword>
<protein>
    <recommendedName>
        <fullName evidence="3">chitinase</fullName>
        <ecNumber evidence="3">3.2.1.14</ecNumber>
    </recommendedName>
</protein>
<evidence type="ECO:0000256" key="11">
    <source>
        <dbReference type="RuleBase" id="RU004453"/>
    </source>
</evidence>
<dbReference type="EC" id="3.2.1.14" evidence="3"/>
<dbReference type="eggNOG" id="KOG2806">
    <property type="taxonomic scope" value="Eukaryota"/>
</dbReference>
<sequence length="422" mass="48119">MFDRLKKIVHNNSKDSNKQQPLTPTESTGTHGNGLRTCVYYSDWSIYERKHFPEQIPLDLVTNIFYAFFNIDPNSGEVKLSDPWADTDIEFQSPYDSNKKINGLLARFYEIKQHSRHVKVSMSIGGWSYSDNFKKGTDSEAKLSKFVDSALKSMIEYGFDGIDLDWEYPENRIEAAQYLQIMKKLREGMRNLETEHGLSKDSFLLTIASPAFAEKLDIFNVEEMDKFLSFWNLMTYDFAGSWSDKTGYHCNLYKKSQDELCADDSIKYFLSKGISSSKLVLGMANYGRSFTNTDGFGKPFQGVGPGSDGEQGFWFYNKLPMSGSNEEYDSKAVIGFNYNKDTKTFVSYDTVDSVSTKAQYVIDNKLGGGMWWESCGDKYDDPDRSLINSFVKKIGNDQLDSSSNVIDCYDSSEYLKKNFGDI</sequence>
<dbReference type="GO" id="GO:0006032">
    <property type="term" value="P:chitin catabolic process"/>
    <property type="evidence" value="ECO:0007669"/>
    <property type="project" value="UniProtKB-KW"/>
</dbReference>
<evidence type="ECO:0000256" key="6">
    <source>
        <dbReference type="ARBA" id="ARBA00023024"/>
    </source>
</evidence>
<dbReference type="Gene3D" id="3.10.50.10">
    <property type="match status" value="1"/>
</dbReference>
<dbReference type="SUPFAM" id="SSF51445">
    <property type="entry name" value="(Trans)glycosidases"/>
    <property type="match status" value="1"/>
</dbReference>
<name>K0KNL4_WICCF</name>
<comment type="caution">
    <text evidence="13">The sequence shown here is derived from an EMBL/GenBank/DDBJ whole genome shotgun (WGS) entry which is preliminary data.</text>
</comment>
<dbReference type="Proteomes" id="UP000009328">
    <property type="component" value="Unassembled WGS sequence"/>
</dbReference>
<reference evidence="13 14" key="1">
    <citation type="journal article" date="2012" name="Eukaryot. Cell">
        <title>Draft genome sequence of Wickerhamomyces ciferrii NRRL Y-1031 F-60-10.</title>
        <authorList>
            <person name="Schneider J."/>
            <person name="Andrea H."/>
            <person name="Blom J."/>
            <person name="Jaenicke S."/>
            <person name="Ruckert C."/>
            <person name="Schorsch C."/>
            <person name="Szczepanowski R."/>
            <person name="Farwick M."/>
            <person name="Goesmann A."/>
            <person name="Puhler A."/>
            <person name="Schaffer S."/>
            <person name="Tauch A."/>
            <person name="Kohler T."/>
            <person name="Brinkrolf K."/>
        </authorList>
    </citation>
    <scope>NUCLEOTIDE SEQUENCE [LARGE SCALE GENOMIC DNA]</scope>
    <source>
        <strain evidence="14">ATCC 14091 / BCRC 22168 / CBS 111 / JCM 3599 / NBRC 0793 / NRRL Y-1031 F-60-10</strain>
    </source>
</reference>
<evidence type="ECO:0000256" key="8">
    <source>
        <dbReference type="ARBA" id="ARBA00023295"/>
    </source>
</evidence>
<keyword evidence="6" id="KW-0146">Chitin degradation</keyword>
<evidence type="ECO:0000256" key="7">
    <source>
        <dbReference type="ARBA" id="ARBA00023277"/>
    </source>
</evidence>
<dbReference type="InterPro" id="IPR050314">
    <property type="entry name" value="Glycosyl_Hydrlase_18"/>
</dbReference>
<gene>
    <name evidence="13" type="primary">CHI1</name>
    <name evidence="13" type="ORF">BN7_6446</name>
</gene>
<dbReference type="GO" id="GO:0000272">
    <property type="term" value="P:polysaccharide catabolic process"/>
    <property type="evidence" value="ECO:0007669"/>
    <property type="project" value="UniProtKB-KW"/>
</dbReference>
<keyword evidence="8 10" id="KW-0326">Glycosidase</keyword>
<dbReference type="FunCoup" id="K0KNL4">
    <property type="interactions" value="601"/>
</dbReference>
<dbReference type="AlphaFoldDB" id="K0KNL4"/>
<evidence type="ECO:0000256" key="4">
    <source>
        <dbReference type="ARBA" id="ARBA00022525"/>
    </source>
</evidence>
<dbReference type="Pfam" id="PF00704">
    <property type="entry name" value="Glyco_hydro_18"/>
    <property type="match status" value="1"/>
</dbReference>
<dbReference type="PANTHER" id="PTHR11177:SF317">
    <property type="entry name" value="CHITINASE 12-RELATED"/>
    <property type="match status" value="1"/>
</dbReference>
<dbReference type="PROSITE" id="PS51910">
    <property type="entry name" value="GH18_2"/>
    <property type="match status" value="1"/>
</dbReference>